<proteinExistence type="predicted"/>
<dbReference type="AlphaFoldDB" id="A0A6A6VC93"/>
<feature type="transmembrane region" description="Helical" evidence="2">
    <location>
        <begin position="87"/>
        <end position="108"/>
    </location>
</feature>
<sequence length="170" mass="18558">MGEESDDDDDDDGDEGKKWGSAADELSIACEPSLRVWWPKRRTTSTRHPGTATSFISVPSSVTIHAPLLIRGQSYNIMTSTHFGKNILSTTVSAVAIDSVVAIGLYLLSKPNSEISSLMWFDLSLNVDAPSPDTHRTWLAIPQTSIATQLTLHSLDIVGQLVTVEWTLHP</sequence>
<keyword evidence="2" id="KW-0472">Membrane</keyword>
<evidence type="ECO:0000313" key="3">
    <source>
        <dbReference type="EMBL" id="KAF2748252.1"/>
    </source>
</evidence>
<organism evidence="3 4">
    <name type="scientific">Sporormia fimetaria CBS 119925</name>
    <dbReference type="NCBI Taxonomy" id="1340428"/>
    <lineage>
        <taxon>Eukaryota</taxon>
        <taxon>Fungi</taxon>
        <taxon>Dikarya</taxon>
        <taxon>Ascomycota</taxon>
        <taxon>Pezizomycotina</taxon>
        <taxon>Dothideomycetes</taxon>
        <taxon>Pleosporomycetidae</taxon>
        <taxon>Pleosporales</taxon>
        <taxon>Sporormiaceae</taxon>
        <taxon>Sporormia</taxon>
    </lineage>
</organism>
<protein>
    <submittedName>
        <fullName evidence="3">Uncharacterized protein</fullName>
    </submittedName>
</protein>
<feature type="region of interest" description="Disordered" evidence="1">
    <location>
        <begin position="1"/>
        <end position="22"/>
    </location>
</feature>
<evidence type="ECO:0000256" key="1">
    <source>
        <dbReference type="SAM" id="MobiDB-lite"/>
    </source>
</evidence>
<dbReference type="EMBL" id="MU006569">
    <property type="protein sequence ID" value="KAF2748252.1"/>
    <property type="molecule type" value="Genomic_DNA"/>
</dbReference>
<keyword evidence="2" id="KW-0812">Transmembrane</keyword>
<feature type="compositionally biased region" description="Acidic residues" evidence="1">
    <location>
        <begin position="1"/>
        <end position="14"/>
    </location>
</feature>
<keyword evidence="2" id="KW-1133">Transmembrane helix</keyword>
<keyword evidence="4" id="KW-1185">Reference proteome</keyword>
<evidence type="ECO:0000313" key="4">
    <source>
        <dbReference type="Proteomes" id="UP000799440"/>
    </source>
</evidence>
<reference evidence="3" key="1">
    <citation type="journal article" date="2020" name="Stud. Mycol.">
        <title>101 Dothideomycetes genomes: a test case for predicting lifestyles and emergence of pathogens.</title>
        <authorList>
            <person name="Haridas S."/>
            <person name="Albert R."/>
            <person name="Binder M."/>
            <person name="Bloem J."/>
            <person name="Labutti K."/>
            <person name="Salamov A."/>
            <person name="Andreopoulos B."/>
            <person name="Baker S."/>
            <person name="Barry K."/>
            <person name="Bills G."/>
            <person name="Bluhm B."/>
            <person name="Cannon C."/>
            <person name="Castanera R."/>
            <person name="Culley D."/>
            <person name="Daum C."/>
            <person name="Ezra D."/>
            <person name="Gonzalez J."/>
            <person name="Henrissat B."/>
            <person name="Kuo A."/>
            <person name="Liang C."/>
            <person name="Lipzen A."/>
            <person name="Lutzoni F."/>
            <person name="Magnuson J."/>
            <person name="Mondo S."/>
            <person name="Nolan M."/>
            <person name="Ohm R."/>
            <person name="Pangilinan J."/>
            <person name="Park H.-J."/>
            <person name="Ramirez L."/>
            <person name="Alfaro M."/>
            <person name="Sun H."/>
            <person name="Tritt A."/>
            <person name="Yoshinaga Y."/>
            <person name="Zwiers L.-H."/>
            <person name="Turgeon B."/>
            <person name="Goodwin S."/>
            <person name="Spatafora J."/>
            <person name="Crous P."/>
            <person name="Grigoriev I."/>
        </authorList>
    </citation>
    <scope>NUCLEOTIDE SEQUENCE</scope>
    <source>
        <strain evidence="3">CBS 119925</strain>
    </source>
</reference>
<accession>A0A6A6VC93</accession>
<dbReference type="Proteomes" id="UP000799440">
    <property type="component" value="Unassembled WGS sequence"/>
</dbReference>
<gene>
    <name evidence="3" type="ORF">M011DRAFT_457601</name>
</gene>
<evidence type="ECO:0000256" key="2">
    <source>
        <dbReference type="SAM" id="Phobius"/>
    </source>
</evidence>
<name>A0A6A6VC93_9PLEO</name>